<name>W9RY49_9ROSA</name>
<evidence type="ECO:0000256" key="7">
    <source>
        <dbReference type="SAM" id="MobiDB-lite"/>
    </source>
</evidence>
<dbReference type="InterPro" id="IPR008271">
    <property type="entry name" value="Ser/Thr_kinase_AS"/>
</dbReference>
<keyword evidence="10" id="KW-1185">Reference proteome</keyword>
<dbReference type="InterPro" id="IPR052751">
    <property type="entry name" value="Plant_MAPKKK"/>
</dbReference>
<dbReference type="SMART" id="SM00220">
    <property type="entry name" value="S_TKc"/>
    <property type="match status" value="1"/>
</dbReference>
<dbReference type="Gene3D" id="3.30.200.20">
    <property type="entry name" value="Phosphorylase Kinase, domain 1"/>
    <property type="match status" value="1"/>
</dbReference>
<evidence type="ECO:0000259" key="8">
    <source>
        <dbReference type="PROSITE" id="PS50011"/>
    </source>
</evidence>
<dbReference type="InterPro" id="IPR017441">
    <property type="entry name" value="Protein_kinase_ATP_BS"/>
</dbReference>
<evidence type="ECO:0000256" key="2">
    <source>
        <dbReference type="ARBA" id="ARBA00022741"/>
    </source>
</evidence>
<accession>W9RY49</accession>
<evidence type="ECO:0000256" key="4">
    <source>
        <dbReference type="ARBA" id="ARBA00022840"/>
    </source>
</evidence>
<feature type="compositionally biased region" description="Polar residues" evidence="7">
    <location>
        <begin position="382"/>
        <end position="394"/>
    </location>
</feature>
<dbReference type="PROSITE" id="PS00107">
    <property type="entry name" value="PROTEIN_KINASE_ATP"/>
    <property type="match status" value="1"/>
</dbReference>
<dbReference type="GO" id="GO:0005524">
    <property type="term" value="F:ATP binding"/>
    <property type="evidence" value="ECO:0007669"/>
    <property type="project" value="UniProtKB-UniRule"/>
</dbReference>
<dbReference type="PANTHER" id="PTHR48011">
    <property type="entry name" value="CCR4-NOT TRANSCRIPTIONAL COMPLEX SUBUNIT CAF120-RELATED"/>
    <property type="match status" value="1"/>
</dbReference>
<gene>
    <name evidence="9" type="ORF">L484_014183</name>
</gene>
<proteinExistence type="inferred from homology"/>
<dbReference type="CDD" id="cd06606">
    <property type="entry name" value="STKc_MAPKKK"/>
    <property type="match status" value="1"/>
</dbReference>
<evidence type="ECO:0000313" key="9">
    <source>
        <dbReference type="EMBL" id="EXB77056.1"/>
    </source>
</evidence>
<feature type="region of interest" description="Disordered" evidence="7">
    <location>
        <begin position="379"/>
        <end position="400"/>
    </location>
</feature>
<dbReference type="PROSITE" id="PS50011">
    <property type="entry name" value="PROTEIN_KINASE_DOM"/>
    <property type="match status" value="1"/>
</dbReference>
<dbReference type="SUPFAM" id="SSF56112">
    <property type="entry name" value="Protein kinase-like (PK-like)"/>
    <property type="match status" value="1"/>
</dbReference>
<keyword evidence="1" id="KW-0808">Transferase</keyword>
<feature type="binding site" evidence="5">
    <location>
        <position position="32"/>
    </location>
    <ligand>
        <name>ATP</name>
        <dbReference type="ChEBI" id="CHEBI:30616"/>
    </ligand>
</feature>
<dbReference type="STRING" id="981085.W9RY49"/>
<keyword evidence="3 9" id="KW-0418">Kinase</keyword>
<dbReference type="PROSITE" id="PS00108">
    <property type="entry name" value="PROTEIN_KINASE_ST"/>
    <property type="match status" value="1"/>
</dbReference>
<dbReference type="InterPro" id="IPR011009">
    <property type="entry name" value="Kinase-like_dom_sf"/>
</dbReference>
<evidence type="ECO:0000256" key="5">
    <source>
        <dbReference type="PROSITE-ProRule" id="PRU10141"/>
    </source>
</evidence>
<dbReference type="GO" id="GO:0007165">
    <property type="term" value="P:signal transduction"/>
    <property type="evidence" value="ECO:0007669"/>
    <property type="project" value="TreeGrafter"/>
</dbReference>
<sequence>MDWTRGRTIGRGSSAAVSVATARGSGEIFAVKSIQLSRSETLQREQKILSSLNCPHIIGYRGFGVSSENGELLYNLFMEFAPGGSLSDQIRRSGGSLNDAVIRSCTKEILLGLEYLHSVGIAHCDVKARNVLVTGEGLKIADLGCAKLAGDVAIGGTPVYMAPEVARGEQQGFAADVWALGCTVIEMATGRAPWAGCDVNPVSALFKIGFSGDGPEIPSFVSKQGRDFLGKCLKRDPSERWSASELLKHPFLESSRDFVAKEVGFGSSGLDSPRSVLDSGFLDSMEHGKSGHESSSPTNSPAERIRRLSGDSTTSSPLGFGDWASDEDWVTVRDHWAPEEQHGLTCGLEKTNMTLIDTYWTCCGDDSRLATKWNKNCKDSRSNTNSSGGISSKNDSVRDWKRGPLMPSKLCTKDVLCDYLDFGNKDLLFLPRFWKQVFTIFHA</sequence>
<dbReference type="GO" id="GO:0004674">
    <property type="term" value="F:protein serine/threonine kinase activity"/>
    <property type="evidence" value="ECO:0007669"/>
    <property type="project" value="UniProtKB-KW"/>
</dbReference>
<dbReference type="Proteomes" id="UP000030645">
    <property type="component" value="Unassembled WGS sequence"/>
</dbReference>
<protein>
    <submittedName>
        <fullName evidence="9">Mitogen-activated protein kinase kinase kinase 2</fullName>
    </submittedName>
</protein>
<dbReference type="PANTHER" id="PTHR48011:SF6">
    <property type="entry name" value="PROTEIN KINASE DOMAIN-CONTAINING PROTEIN"/>
    <property type="match status" value="1"/>
</dbReference>
<feature type="region of interest" description="Disordered" evidence="7">
    <location>
        <begin position="281"/>
        <end position="320"/>
    </location>
</feature>
<keyword evidence="2 5" id="KW-0547">Nucleotide-binding</keyword>
<dbReference type="EMBL" id="KE344740">
    <property type="protein sequence ID" value="EXB77056.1"/>
    <property type="molecule type" value="Genomic_DNA"/>
</dbReference>
<evidence type="ECO:0000313" key="10">
    <source>
        <dbReference type="Proteomes" id="UP000030645"/>
    </source>
</evidence>
<keyword evidence="4 5" id="KW-0067">ATP-binding</keyword>
<dbReference type="Pfam" id="PF00069">
    <property type="entry name" value="Pkinase"/>
    <property type="match status" value="1"/>
</dbReference>
<evidence type="ECO:0000256" key="1">
    <source>
        <dbReference type="ARBA" id="ARBA00022679"/>
    </source>
</evidence>
<comment type="similarity">
    <text evidence="6">Belongs to the protein kinase superfamily.</text>
</comment>
<dbReference type="OrthoDB" id="275301at2759"/>
<dbReference type="eggNOG" id="KOG0198">
    <property type="taxonomic scope" value="Eukaryota"/>
</dbReference>
<dbReference type="Gene3D" id="1.10.510.10">
    <property type="entry name" value="Transferase(Phosphotransferase) domain 1"/>
    <property type="match status" value="1"/>
</dbReference>
<dbReference type="AlphaFoldDB" id="W9RY49"/>
<evidence type="ECO:0000256" key="6">
    <source>
        <dbReference type="RuleBase" id="RU000304"/>
    </source>
</evidence>
<organism evidence="9 10">
    <name type="scientific">Morus notabilis</name>
    <dbReference type="NCBI Taxonomy" id="981085"/>
    <lineage>
        <taxon>Eukaryota</taxon>
        <taxon>Viridiplantae</taxon>
        <taxon>Streptophyta</taxon>
        <taxon>Embryophyta</taxon>
        <taxon>Tracheophyta</taxon>
        <taxon>Spermatophyta</taxon>
        <taxon>Magnoliopsida</taxon>
        <taxon>eudicotyledons</taxon>
        <taxon>Gunneridae</taxon>
        <taxon>Pentapetalae</taxon>
        <taxon>rosids</taxon>
        <taxon>fabids</taxon>
        <taxon>Rosales</taxon>
        <taxon>Moraceae</taxon>
        <taxon>Moreae</taxon>
        <taxon>Morus</taxon>
    </lineage>
</organism>
<dbReference type="InterPro" id="IPR000719">
    <property type="entry name" value="Prot_kinase_dom"/>
</dbReference>
<dbReference type="KEGG" id="mnt:21397332"/>
<reference evidence="10" key="1">
    <citation type="submission" date="2013-01" db="EMBL/GenBank/DDBJ databases">
        <title>Draft Genome Sequence of a Mulberry Tree, Morus notabilis C.K. Schneid.</title>
        <authorList>
            <person name="He N."/>
            <person name="Zhao S."/>
        </authorList>
    </citation>
    <scope>NUCLEOTIDE SEQUENCE</scope>
</reference>
<feature type="domain" description="Protein kinase" evidence="8">
    <location>
        <begin position="3"/>
        <end position="252"/>
    </location>
</feature>
<evidence type="ECO:0000256" key="3">
    <source>
        <dbReference type="ARBA" id="ARBA00022777"/>
    </source>
</evidence>
<keyword evidence="6" id="KW-0723">Serine/threonine-protein kinase</keyword>